<accession>A0A0L7M003</accession>
<protein>
    <submittedName>
        <fullName evidence="2">Uncharacterized protein</fullName>
    </submittedName>
</protein>
<proteinExistence type="predicted"/>
<dbReference type="KEGG" id="pfd:PFDG_01763"/>
<dbReference type="EMBL" id="DS016256">
    <property type="protein sequence ID" value="KOB86209.1"/>
    <property type="molecule type" value="Genomic_DNA"/>
</dbReference>
<dbReference type="AlphaFoldDB" id="A0A0L7M003"/>
<dbReference type="VEuPathDB" id="PlasmoDB:PfDd2_140075800"/>
<name>A0A0L7M003_PLAF4</name>
<dbReference type="OrthoDB" id="377447at2759"/>
<dbReference type="Proteomes" id="UP000054282">
    <property type="component" value="Unassembled WGS sequence"/>
</dbReference>
<organism evidence="2 3">
    <name type="scientific">Plasmodium falciparum (isolate Dd2)</name>
    <dbReference type="NCBI Taxonomy" id="57267"/>
    <lineage>
        <taxon>Eukaryota</taxon>
        <taxon>Sar</taxon>
        <taxon>Alveolata</taxon>
        <taxon>Apicomplexa</taxon>
        <taxon>Aconoidasida</taxon>
        <taxon>Haemosporida</taxon>
        <taxon>Plasmodiidae</taxon>
        <taxon>Plasmodium</taxon>
        <taxon>Plasmodium (Laverania)</taxon>
    </lineage>
</organism>
<evidence type="ECO:0000313" key="3">
    <source>
        <dbReference type="Proteomes" id="UP000054282"/>
    </source>
</evidence>
<evidence type="ECO:0000313" key="2">
    <source>
        <dbReference type="EMBL" id="KOB86209.1"/>
    </source>
</evidence>
<feature type="region of interest" description="Disordered" evidence="1">
    <location>
        <begin position="58"/>
        <end position="92"/>
    </location>
</feature>
<evidence type="ECO:0000256" key="1">
    <source>
        <dbReference type="SAM" id="MobiDB-lite"/>
    </source>
</evidence>
<sequence>MRTQSEIIKPLVPLRRIPKNRGTVVRNVTEINPLSEKEIKNVVEVYSEANKAYYKNYLQKERQKKNKNKGKKKKSNLAYTSKKSQSEEFDPLSLNPLDFRNNKFEENGSLLHLPGSNINAKYVPHNINSEYGICSMSYGTLHKSNPLLWGKDYKNHYELPTICSIVKSKHPIYSKPNVAKMFSKLSNNKKIDEQENKMNNNNNKMMKEKKMRKETFTINNNNNNNNNRKSNNNINLSMKEYPHINVKKVPTFGNYKDESDFPDLSTELCKTYNDTYTNSNYDESTMQTDGNYKAQKNLDNFKESTDEGTYDYSDFFDEKQRDCKNEKKEEINNVEFITDSYKNKFPNFHQNGKVDENFTKNNIDKNISVEHNNKTKCMFTKSDNNNKLGNKICTKKNMENKKNAQKNYKHCDKEIKGKPFLNQVPLMSTSKKKINHIYNDFKEKNNENYLLKNEKCSINIDCEDISDKKIKKLKKKKLNKQIEGDKYITNIIEKEECCLSNENINDDNISKSRKKKKKKGIKKKIKNNSNLKMDQYKNSLNIKYFPIKKLNEIKKDITNDTNISSIIKNYNTKELNKPTIYEYNKMDANKDMETKREISNPINVCVPDNSSTFLKDRPEVKIAEGMCLRNMFKDKYSTNIYKGNNIIPNKNQIYISRGINNSNIYDNQNMGLRQKGYYPLFGDIPKCKVQILPSQICSPGVSSPFISAPKQALSSITHSQLSIPDIINGGHNSNQISYITPDVNVLKGNLSSQIKNTNLYSQINTGVNNGISVISEPIIIDQNPISNINLNRINVQDVGGVCEKNMYNMVPWTKSLVEYKNYNNVDSSFVNMGKYSIRDLDVNTRSLYSNIKNDIFGNLVFLDGSYKNMTNKMNNDVVTERNGLIQEGKLGGICLENNNMNKNNNMNNNNNSISNNISNNNISNNNHSAVQHFNFEKDVSSVGSPSYIYLERNHKINENYKGNTFKGFGSVDINDKVNYNMNNTASIHRNLNIEEYDMDRRNKSDVNELIKISNDNLLNIQKKELLDILNEENKKKGDIHNKNNLDILLSEVNNKMCNDNNVGIKGICHNNIEKTNTFVSPNTYVNPLSISDGNTIGGSNKHDKKDHINGMDKYIYNKKSKINDCNNYNNKEMIHSRIFDEKNINVSSDMVQINRKRADEKYLN</sequence>
<feature type="compositionally biased region" description="Basic residues" evidence="1">
    <location>
        <begin position="62"/>
        <end position="75"/>
    </location>
</feature>
<reference evidence="3" key="1">
    <citation type="submission" date="2006-09" db="EMBL/GenBank/DDBJ databases">
        <title>Annotation of Plasmodium falciparum Dd2.</title>
        <authorList>
            <consortium name="The Broad Institute Genome Sequencing Platform"/>
            <person name="Volkman S.K."/>
            <person name="Neafsey D.E."/>
            <person name="Dash A.P."/>
            <person name="Chitnis C.E."/>
            <person name="Hartl D.L."/>
            <person name="Young S.K."/>
            <person name="Zeng Q."/>
            <person name="Koehrsen M."/>
            <person name="Alvarado L."/>
            <person name="Berlin A."/>
            <person name="Borenstein D."/>
            <person name="Chapman S.B."/>
            <person name="Chen Z."/>
            <person name="Engels R."/>
            <person name="Freedman E."/>
            <person name="Gellesch M."/>
            <person name="Goldberg J."/>
            <person name="Griggs A."/>
            <person name="Gujja S."/>
            <person name="Heilman E.R."/>
            <person name="Heiman D.I."/>
            <person name="Howarth C."/>
            <person name="Jen D."/>
            <person name="Larson L."/>
            <person name="Mehta T."/>
            <person name="Neiman D."/>
            <person name="Park D."/>
            <person name="Pearson M."/>
            <person name="Roberts A."/>
            <person name="Saif S."/>
            <person name="Shea T."/>
            <person name="Shenoy N."/>
            <person name="Sisk P."/>
            <person name="Stolte C."/>
            <person name="Sykes S."/>
            <person name="Walk T."/>
            <person name="White J."/>
            <person name="Yandava C."/>
            <person name="Haas B."/>
            <person name="Henn M.R."/>
            <person name="Nusbaum C."/>
            <person name="Birren B."/>
        </authorList>
    </citation>
    <scope>NUCLEOTIDE SEQUENCE [LARGE SCALE GENOMIC DNA]</scope>
</reference>
<dbReference type="OMA" id="SHIYLER"/>
<gene>
    <name evidence="2" type="ORF">PFDG_01763</name>
</gene>
<reference evidence="3" key="2">
    <citation type="submission" date="2006-09" db="EMBL/GenBank/DDBJ databases">
        <title>The genome sequence of Plasmodium falciparum Dd2.</title>
        <authorList>
            <consortium name="The Broad Institute Genome Sequencing Platform"/>
            <person name="Birren B."/>
            <person name="Lander E."/>
            <person name="Galagan J."/>
            <person name="Nusbaum C."/>
            <person name="Devon K."/>
            <person name="Henn M."/>
            <person name="Jaffe D."/>
            <person name="Butler J."/>
            <person name="Alvarez P."/>
            <person name="Gnerre S."/>
            <person name="Grabherr M."/>
            <person name="Kleber M."/>
            <person name="Mauceli E."/>
            <person name="Brockman W."/>
            <person name="MacCallum I.A."/>
            <person name="Rounsley S."/>
            <person name="Young S."/>
            <person name="LaButti K."/>
            <person name="Pushparaj V."/>
            <person name="DeCaprio D."/>
            <person name="Crawford M."/>
            <person name="Koehrsen M."/>
            <person name="Engels R."/>
            <person name="Montgomery P."/>
            <person name="Pearson M."/>
            <person name="Howarth C."/>
            <person name="Larson L."/>
            <person name="Luoma S."/>
            <person name="White J."/>
            <person name="Kodira C."/>
            <person name="Zeng Q."/>
            <person name="O'Leary S."/>
            <person name="Yandava C."/>
            <person name="Alvarado L."/>
            <person name="Wirth D."/>
            <person name="Volkman S."/>
            <person name="Hartl D."/>
        </authorList>
    </citation>
    <scope>NUCLEOTIDE SEQUENCE [LARGE SCALE GENOMIC DNA]</scope>
</reference>